<evidence type="ECO:0000256" key="5">
    <source>
        <dbReference type="ARBA" id="ARBA00022692"/>
    </source>
</evidence>
<comment type="similarity">
    <text evidence="2">Belongs to the autoinducer-2 exporter (AI-2E) (TC 2.A.86) family.</text>
</comment>
<name>A0ABT4SZ07_9ACTN</name>
<dbReference type="EMBL" id="JAPNUD010000037">
    <property type="protein sequence ID" value="MDA0642198.1"/>
    <property type="molecule type" value="Genomic_DNA"/>
</dbReference>
<proteinExistence type="inferred from homology"/>
<organism evidence="10 11">
    <name type="scientific">Nonomuraea ferruginea</name>
    <dbReference type="NCBI Taxonomy" id="46174"/>
    <lineage>
        <taxon>Bacteria</taxon>
        <taxon>Bacillati</taxon>
        <taxon>Actinomycetota</taxon>
        <taxon>Actinomycetes</taxon>
        <taxon>Streptosporangiales</taxon>
        <taxon>Streptosporangiaceae</taxon>
        <taxon>Nonomuraea</taxon>
    </lineage>
</organism>
<evidence type="ECO:0000256" key="6">
    <source>
        <dbReference type="ARBA" id="ARBA00022989"/>
    </source>
</evidence>
<keyword evidence="6 9" id="KW-1133">Transmembrane helix</keyword>
<feature type="transmembrane region" description="Helical" evidence="9">
    <location>
        <begin position="252"/>
        <end position="278"/>
    </location>
</feature>
<feature type="region of interest" description="Disordered" evidence="8">
    <location>
        <begin position="361"/>
        <end position="385"/>
    </location>
</feature>
<evidence type="ECO:0000256" key="9">
    <source>
        <dbReference type="SAM" id="Phobius"/>
    </source>
</evidence>
<feature type="transmembrane region" description="Helical" evidence="9">
    <location>
        <begin position="24"/>
        <end position="45"/>
    </location>
</feature>
<reference evidence="10 11" key="1">
    <citation type="submission" date="2022-11" db="EMBL/GenBank/DDBJ databases">
        <title>Nonomuraea corallina sp. nov., a new species of the genus Nonomuraea isolated from sea side sediment in Thai sea.</title>
        <authorList>
            <person name="Ngamcharungchit C."/>
            <person name="Matsumoto A."/>
            <person name="Suriyachadkun C."/>
            <person name="Panbangred W."/>
            <person name="Inahashi Y."/>
            <person name="Intra B."/>
        </authorList>
    </citation>
    <scope>NUCLEOTIDE SEQUENCE [LARGE SCALE GENOMIC DNA]</scope>
    <source>
        <strain evidence="10 11">DSM 43553</strain>
    </source>
</reference>
<evidence type="ECO:0000256" key="7">
    <source>
        <dbReference type="ARBA" id="ARBA00023136"/>
    </source>
</evidence>
<feature type="transmembrane region" description="Helical" evidence="9">
    <location>
        <begin position="223"/>
        <end position="246"/>
    </location>
</feature>
<dbReference type="PANTHER" id="PTHR21716:SF53">
    <property type="entry name" value="PERMEASE PERM-RELATED"/>
    <property type="match status" value="1"/>
</dbReference>
<evidence type="ECO:0000313" key="11">
    <source>
        <dbReference type="Proteomes" id="UP001212498"/>
    </source>
</evidence>
<dbReference type="InterPro" id="IPR002549">
    <property type="entry name" value="AI-2E-like"/>
</dbReference>
<sequence>MTTGKKAEPAPAATVRVLFSPGNVWRAALVVVGVLALAMFLRFVLTDAGSFLFLVVIAWFLSLAMEPAVGRLARHMRRGAAAAVVMAGLGLFAAIFLVLFGQLFVEQVALLVKGLPDVLAAATEWVNRQFGTNYNVSDILESVKLTPQEAAGYAQGVLAGVLGVLGTVAGMVFNIFALMLLTFYLSADGPRARQWLARRLPGRFQQVFTSVWDISLAKTGGYVAARVILSLINSTASTIVFLALGMPSWLALGVWTGVVAQFVPTIGTYIAIALPVVVGLVSDRPWIGLAALAWGILYQQVENLTLEPRISAWGVDIHPGVSFSAAITGALLFGVTGALLAIPTVAMLLALLDTFGTRHKLEPPVQAPQPEEPPKEPPAGQKQPG</sequence>
<evidence type="ECO:0000313" key="10">
    <source>
        <dbReference type="EMBL" id="MDA0642198.1"/>
    </source>
</evidence>
<feature type="transmembrane region" description="Helical" evidence="9">
    <location>
        <begin position="157"/>
        <end position="185"/>
    </location>
</feature>
<evidence type="ECO:0000256" key="1">
    <source>
        <dbReference type="ARBA" id="ARBA00004651"/>
    </source>
</evidence>
<keyword evidence="3" id="KW-0813">Transport</keyword>
<keyword evidence="4" id="KW-1003">Cell membrane</keyword>
<dbReference type="Pfam" id="PF01594">
    <property type="entry name" value="AI-2E_transport"/>
    <property type="match status" value="1"/>
</dbReference>
<evidence type="ECO:0000256" key="3">
    <source>
        <dbReference type="ARBA" id="ARBA00022448"/>
    </source>
</evidence>
<evidence type="ECO:0000256" key="4">
    <source>
        <dbReference type="ARBA" id="ARBA00022475"/>
    </source>
</evidence>
<accession>A0ABT4SZ07</accession>
<feature type="transmembrane region" description="Helical" evidence="9">
    <location>
        <begin position="51"/>
        <end position="69"/>
    </location>
</feature>
<dbReference type="RefSeq" id="WP_148035455.1">
    <property type="nucleotide sequence ID" value="NZ_BAABFD010000004.1"/>
</dbReference>
<feature type="transmembrane region" description="Helical" evidence="9">
    <location>
        <begin position="81"/>
        <end position="105"/>
    </location>
</feature>
<feature type="transmembrane region" description="Helical" evidence="9">
    <location>
        <begin position="321"/>
        <end position="352"/>
    </location>
</feature>
<comment type="caution">
    <text evidence="10">The sequence shown here is derived from an EMBL/GenBank/DDBJ whole genome shotgun (WGS) entry which is preliminary data.</text>
</comment>
<evidence type="ECO:0000256" key="2">
    <source>
        <dbReference type="ARBA" id="ARBA00009773"/>
    </source>
</evidence>
<protein>
    <submittedName>
        <fullName evidence="10">AI-2E family transporter</fullName>
    </submittedName>
</protein>
<evidence type="ECO:0000256" key="8">
    <source>
        <dbReference type="SAM" id="MobiDB-lite"/>
    </source>
</evidence>
<dbReference type="Proteomes" id="UP001212498">
    <property type="component" value="Unassembled WGS sequence"/>
</dbReference>
<dbReference type="PANTHER" id="PTHR21716">
    <property type="entry name" value="TRANSMEMBRANE PROTEIN"/>
    <property type="match status" value="1"/>
</dbReference>
<gene>
    <name evidence="10" type="ORF">OUY24_16310</name>
</gene>
<keyword evidence="11" id="KW-1185">Reference proteome</keyword>
<keyword evidence="7 9" id="KW-0472">Membrane</keyword>
<keyword evidence="5 9" id="KW-0812">Transmembrane</keyword>
<comment type="subcellular location">
    <subcellularLocation>
        <location evidence="1">Cell membrane</location>
        <topology evidence="1">Multi-pass membrane protein</topology>
    </subcellularLocation>
</comment>